<evidence type="ECO:0000259" key="2">
    <source>
        <dbReference type="Pfam" id="PF00345"/>
    </source>
</evidence>
<dbReference type="GO" id="GO:0007155">
    <property type="term" value="P:cell adhesion"/>
    <property type="evidence" value="ECO:0007669"/>
    <property type="project" value="InterPro"/>
</dbReference>
<dbReference type="InterPro" id="IPR008962">
    <property type="entry name" value="PapD-like_sf"/>
</dbReference>
<sequence length="521" mass="56166">MCHLRRTLLFAAGLLFSTAPWANCVKVTDNSFLSEAAIKAGYTARYWRGAYDDNIGHLGLPSVISVSANNKFQPSGTVLASAVANFLTAGVQTPYSAKQVLYRCDLKDAGQLYELYSTNADNPFVGGRRAKEVEGAYYDAERNVAVRMTNLSTGEYYSRYWKQRQLTADSWFQDDRAIYIPAGAFSNVLYEMIKIAASDQYIYSDRINKDLYTQPRGYIAFKGPGLITSAIQPGMDHASSYYGWPAYWPGAWSSYNQVTYIRGAACTIEDYPATVLLPTISAEALTSGESSEAPFSITLECEAGAMSSTHPTTQVANVAMGFLVNQPAAVAAARRLGLTTTGGGLTWLLDTHYGEKGVASGVGIRIYDERGAPLNLLPDKTSTGTGNARGWYGYKELTVQTGKKDRGSVEIWHGDFTASLEALGGQTVTVGSVNAQLQAVVSFSKALLALLLLAGITPAPFAAVNVDRTRLVFAANDIVQSLTLTNNSVTPMLLQVWTDAGETASSPDSSRTPLVVLPPVL</sequence>
<evidence type="ECO:0000313" key="4">
    <source>
        <dbReference type="EMBL" id="SQC59855.1"/>
    </source>
</evidence>
<keyword evidence="1" id="KW-0732">Signal</keyword>
<feature type="domain" description="Fimbrial-type adhesion" evidence="3">
    <location>
        <begin position="261"/>
        <end position="443"/>
    </location>
</feature>
<dbReference type="Pfam" id="PF00419">
    <property type="entry name" value="Fimbrial"/>
    <property type="match status" value="1"/>
</dbReference>
<dbReference type="InterPro" id="IPR013783">
    <property type="entry name" value="Ig-like_fold"/>
</dbReference>
<dbReference type="InterPro" id="IPR016147">
    <property type="entry name" value="Pili_assmbl_chaperone_N"/>
</dbReference>
<dbReference type="Gene3D" id="2.60.40.10">
    <property type="entry name" value="Immunoglobulins"/>
    <property type="match status" value="1"/>
</dbReference>
<feature type="domain" description="Pili assembly chaperone N-terminal" evidence="2">
    <location>
        <begin position="464"/>
        <end position="520"/>
    </location>
</feature>
<evidence type="ECO:0000313" key="5">
    <source>
        <dbReference type="Proteomes" id="UP000251721"/>
    </source>
</evidence>
<dbReference type="InterPro" id="IPR050643">
    <property type="entry name" value="Periplasmic_pilus_chap"/>
</dbReference>
<protein>
    <submittedName>
        <fullName evidence="4">Putative fimbriae usher</fullName>
    </submittedName>
</protein>
<dbReference type="InterPro" id="IPR036937">
    <property type="entry name" value="Adhesion_dom_fimbrial_sf"/>
</dbReference>
<dbReference type="Gene3D" id="2.60.40.1090">
    <property type="entry name" value="Fimbrial-type adhesion domain"/>
    <property type="match status" value="1"/>
</dbReference>
<evidence type="ECO:0000259" key="3">
    <source>
        <dbReference type="Pfam" id="PF00419"/>
    </source>
</evidence>
<name>A0A2X3GNA3_KLEPN</name>
<dbReference type="Proteomes" id="UP000251721">
    <property type="component" value="Unassembled WGS sequence"/>
</dbReference>
<organism evidence="4 5">
    <name type="scientific">Klebsiella pneumoniae</name>
    <dbReference type="NCBI Taxonomy" id="573"/>
    <lineage>
        <taxon>Bacteria</taxon>
        <taxon>Pseudomonadati</taxon>
        <taxon>Pseudomonadota</taxon>
        <taxon>Gammaproteobacteria</taxon>
        <taxon>Enterobacterales</taxon>
        <taxon>Enterobacteriaceae</taxon>
        <taxon>Klebsiella/Raoultella group</taxon>
        <taxon>Klebsiella</taxon>
        <taxon>Klebsiella pneumoniae complex</taxon>
    </lineage>
</organism>
<dbReference type="SUPFAM" id="SSF49401">
    <property type="entry name" value="Bacterial adhesins"/>
    <property type="match status" value="1"/>
</dbReference>
<dbReference type="InterPro" id="IPR000259">
    <property type="entry name" value="Adhesion_dom_fimbrial"/>
</dbReference>
<dbReference type="GO" id="GO:0009289">
    <property type="term" value="C:pilus"/>
    <property type="evidence" value="ECO:0007669"/>
    <property type="project" value="InterPro"/>
</dbReference>
<reference evidence="4 5" key="1">
    <citation type="submission" date="2018-06" db="EMBL/GenBank/DDBJ databases">
        <authorList>
            <consortium name="Pathogen Informatics"/>
            <person name="Doyle S."/>
        </authorList>
    </citation>
    <scope>NUCLEOTIDE SEQUENCE [LARGE SCALE GENOMIC DNA]</scope>
    <source>
        <strain evidence="4 5">NCTC13465</strain>
    </source>
</reference>
<feature type="signal peptide" evidence="1">
    <location>
        <begin position="1"/>
        <end position="22"/>
    </location>
</feature>
<dbReference type="GO" id="GO:0030288">
    <property type="term" value="C:outer membrane-bounded periplasmic space"/>
    <property type="evidence" value="ECO:0007669"/>
    <property type="project" value="InterPro"/>
</dbReference>
<evidence type="ECO:0000256" key="1">
    <source>
        <dbReference type="SAM" id="SignalP"/>
    </source>
</evidence>
<dbReference type="EMBL" id="UAWQ01000020">
    <property type="protein sequence ID" value="SQC59855.1"/>
    <property type="molecule type" value="Genomic_DNA"/>
</dbReference>
<dbReference type="AlphaFoldDB" id="A0A2X3GNA3"/>
<feature type="chain" id="PRO_5016018684" evidence="1">
    <location>
        <begin position="23"/>
        <end position="521"/>
    </location>
</feature>
<dbReference type="PANTHER" id="PTHR30251">
    <property type="entry name" value="PILUS ASSEMBLY CHAPERONE"/>
    <property type="match status" value="1"/>
</dbReference>
<dbReference type="InterPro" id="IPR008966">
    <property type="entry name" value="Adhesion_dom_sf"/>
</dbReference>
<dbReference type="NCBIfam" id="NF011783">
    <property type="entry name" value="PRK15247.1"/>
    <property type="match status" value="1"/>
</dbReference>
<dbReference type="SUPFAM" id="SSF49354">
    <property type="entry name" value="PapD-like"/>
    <property type="match status" value="1"/>
</dbReference>
<dbReference type="Pfam" id="PF00345">
    <property type="entry name" value="PapD_N"/>
    <property type="match status" value="1"/>
</dbReference>
<dbReference type="GO" id="GO:0071555">
    <property type="term" value="P:cell wall organization"/>
    <property type="evidence" value="ECO:0007669"/>
    <property type="project" value="InterPro"/>
</dbReference>
<dbReference type="PANTHER" id="PTHR30251:SF7">
    <property type="entry name" value="FIMBRIAE CHAPARONE"/>
    <property type="match status" value="1"/>
</dbReference>
<gene>
    <name evidence="4" type="primary">stbD</name>
    <name evidence="4" type="ORF">NCTC13465_06236</name>
</gene>
<proteinExistence type="predicted"/>
<accession>A0A2X3GNA3</accession>